<dbReference type="Proteomes" id="UP000026961">
    <property type="component" value="Chromosome 7"/>
</dbReference>
<sequence length="78" mass="8639">MRLSGVWTGCSKDNIRGIPKAVENQRYTADTGGRQGNRATKMEKDDGETLEERASYLQLLGLRRHGKYGISAVRATVV</sequence>
<keyword evidence="3" id="KW-1185">Reference proteome</keyword>
<dbReference type="Gramene" id="OGLUM07G18400.1">
    <property type="protein sequence ID" value="OGLUM07G18400.1"/>
    <property type="gene ID" value="OGLUM07G18400"/>
</dbReference>
<evidence type="ECO:0000313" key="2">
    <source>
        <dbReference type="EnsemblPlants" id="OGLUM07G18400.1"/>
    </source>
</evidence>
<organism evidence="2">
    <name type="scientific">Oryza glumipatula</name>
    <dbReference type="NCBI Taxonomy" id="40148"/>
    <lineage>
        <taxon>Eukaryota</taxon>
        <taxon>Viridiplantae</taxon>
        <taxon>Streptophyta</taxon>
        <taxon>Embryophyta</taxon>
        <taxon>Tracheophyta</taxon>
        <taxon>Spermatophyta</taxon>
        <taxon>Magnoliopsida</taxon>
        <taxon>Liliopsida</taxon>
        <taxon>Poales</taxon>
        <taxon>Poaceae</taxon>
        <taxon>BOP clade</taxon>
        <taxon>Oryzoideae</taxon>
        <taxon>Oryzeae</taxon>
        <taxon>Oryzinae</taxon>
        <taxon>Oryza</taxon>
    </lineage>
</organism>
<dbReference type="AlphaFoldDB" id="A0A0E0ALE2"/>
<dbReference type="HOGENOM" id="CLU_2625983_0_0_1"/>
<accession>A0A0E0ALE2</accession>
<dbReference type="EnsemblPlants" id="OGLUM07G18400.1">
    <property type="protein sequence ID" value="OGLUM07G18400.1"/>
    <property type="gene ID" value="OGLUM07G18400"/>
</dbReference>
<reference evidence="2" key="1">
    <citation type="submission" date="2015-04" db="UniProtKB">
        <authorList>
            <consortium name="EnsemblPlants"/>
        </authorList>
    </citation>
    <scope>IDENTIFICATION</scope>
</reference>
<protein>
    <submittedName>
        <fullName evidence="2">Uncharacterized protein</fullName>
    </submittedName>
</protein>
<proteinExistence type="predicted"/>
<feature type="region of interest" description="Disordered" evidence="1">
    <location>
        <begin position="27"/>
        <end position="47"/>
    </location>
</feature>
<name>A0A0E0ALE2_9ORYZ</name>
<reference evidence="2" key="2">
    <citation type="submission" date="2018-05" db="EMBL/GenBank/DDBJ databases">
        <title>OgluRS3 (Oryza glumaepatula Reference Sequence Version 3).</title>
        <authorList>
            <person name="Zhang J."/>
            <person name="Kudrna D."/>
            <person name="Lee S."/>
            <person name="Talag J."/>
            <person name="Welchert J."/>
            <person name="Wing R.A."/>
        </authorList>
    </citation>
    <scope>NUCLEOTIDE SEQUENCE [LARGE SCALE GENOMIC DNA]</scope>
</reference>
<evidence type="ECO:0000313" key="3">
    <source>
        <dbReference type="Proteomes" id="UP000026961"/>
    </source>
</evidence>
<evidence type="ECO:0000256" key="1">
    <source>
        <dbReference type="SAM" id="MobiDB-lite"/>
    </source>
</evidence>